<evidence type="ECO:0000313" key="1">
    <source>
        <dbReference type="EMBL" id="CAA2976556.1"/>
    </source>
</evidence>
<organism evidence="1 2">
    <name type="scientific">Olea europaea subsp. europaea</name>
    <dbReference type="NCBI Taxonomy" id="158383"/>
    <lineage>
        <taxon>Eukaryota</taxon>
        <taxon>Viridiplantae</taxon>
        <taxon>Streptophyta</taxon>
        <taxon>Embryophyta</taxon>
        <taxon>Tracheophyta</taxon>
        <taxon>Spermatophyta</taxon>
        <taxon>Magnoliopsida</taxon>
        <taxon>eudicotyledons</taxon>
        <taxon>Gunneridae</taxon>
        <taxon>Pentapetalae</taxon>
        <taxon>asterids</taxon>
        <taxon>lamiids</taxon>
        <taxon>Lamiales</taxon>
        <taxon>Oleaceae</taxon>
        <taxon>Oleeae</taxon>
        <taxon>Olea</taxon>
    </lineage>
</organism>
<keyword evidence="2" id="KW-1185">Reference proteome</keyword>
<dbReference type="EMBL" id="CACTIH010002468">
    <property type="protein sequence ID" value="CAA2976556.1"/>
    <property type="molecule type" value="Genomic_DNA"/>
</dbReference>
<proteinExistence type="predicted"/>
<name>A0A8S0RCP1_OLEEU</name>
<dbReference type="AlphaFoldDB" id="A0A8S0RCP1"/>
<protein>
    <submittedName>
        <fullName evidence="1">Uncharacterized protein</fullName>
    </submittedName>
</protein>
<reference evidence="1 2" key="1">
    <citation type="submission" date="2019-12" db="EMBL/GenBank/DDBJ databases">
        <authorList>
            <person name="Alioto T."/>
            <person name="Alioto T."/>
            <person name="Gomez Garrido J."/>
        </authorList>
    </citation>
    <scope>NUCLEOTIDE SEQUENCE [LARGE SCALE GENOMIC DNA]</scope>
</reference>
<comment type="caution">
    <text evidence="1">The sequence shown here is derived from an EMBL/GenBank/DDBJ whole genome shotgun (WGS) entry which is preliminary data.</text>
</comment>
<feature type="non-terminal residue" evidence="1">
    <location>
        <position position="55"/>
    </location>
</feature>
<gene>
    <name evidence="1" type="ORF">OLEA9_A059205</name>
</gene>
<accession>A0A8S0RCP1</accession>
<evidence type="ECO:0000313" key="2">
    <source>
        <dbReference type="Proteomes" id="UP000594638"/>
    </source>
</evidence>
<sequence>MERERTTMPSLIPTNVDLLNDPVLQAEDLNYASSSNPSFMPCYHDIENDELRNRE</sequence>
<dbReference type="Proteomes" id="UP000594638">
    <property type="component" value="Unassembled WGS sequence"/>
</dbReference>
<dbReference type="Gramene" id="OE9A059205T1">
    <property type="protein sequence ID" value="OE9A059205C1"/>
    <property type="gene ID" value="OE9A059205"/>
</dbReference>